<dbReference type="InterPro" id="IPR005467">
    <property type="entry name" value="His_kinase_dom"/>
</dbReference>
<feature type="domain" description="Histidine kinase" evidence="8">
    <location>
        <begin position="246"/>
        <end position="464"/>
    </location>
</feature>
<dbReference type="GO" id="GO:0005886">
    <property type="term" value="C:plasma membrane"/>
    <property type="evidence" value="ECO:0007669"/>
    <property type="project" value="TreeGrafter"/>
</dbReference>
<keyword evidence="5" id="KW-0418">Kinase</keyword>
<dbReference type="InterPro" id="IPR004358">
    <property type="entry name" value="Sig_transdc_His_kin-like_C"/>
</dbReference>
<gene>
    <name evidence="9" type="ORF">IQ31_01061</name>
</gene>
<name>A0A562MVV7_9SPHI</name>
<dbReference type="InterPro" id="IPR036097">
    <property type="entry name" value="HisK_dim/P_sf"/>
</dbReference>
<evidence type="ECO:0000313" key="10">
    <source>
        <dbReference type="Proteomes" id="UP000315908"/>
    </source>
</evidence>
<keyword evidence="7" id="KW-1133">Transmembrane helix</keyword>
<dbReference type="SUPFAM" id="SSF55874">
    <property type="entry name" value="ATPase domain of HSP90 chaperone/DNA topoisomerase II/histidine kinase"/>
    <property type="match status" value="1"/>
</dbReference>
<dbReference type="GO" id="GO:0000155">
    <property type="term" value="F:phosphorelay sensor kinase activity"/>
    <property type="evidence" value="ECO:0007669"/>
    <property type="project" value="InterPro"/>
</dbReference>
<dbReference type="Pfam" id="PF00512">
    <property type="entry name" value="HisKA"/>
    <property type="match status" value="1"/>
</dbReference>
<evidence type="ECO:0000256" key="4">
    <source>
        <dbReference type="ARBA" id="ARBA00022679"/>
    </source>
</evidence>
<dbReference type="SMART" id="SM00387">
    <property type="entry name" value="HATPase_c"/>
    <property type="match status" value="1"/>
</dbReference>
<dbReference type="PROSITE" id="PS50109">
    <property type="entry name" value="HIS_KIN"/>
    <property type="match status" value="1"/>
</dbReference>
<dbReference type="Gene3D" id="1.10.287.130">
    <property type="match status" value="1"/>
</dbReference>
<dbReference type="Pfam" id="PF02518">
    <property type="entry name" value="HATPase_c"/>
    <property type="match status" value="1"/>
</dbReference>
<dbReference type="InterPro" id="IPR036890">
    <property type="entry name" value="HATPase_C_sf"/>
</dbReference>
<comment type="caution">
    <text evidence="9">The sequence shown here is derived from an EMBL/GenBank/DDBJ whole genome shotgun (WGS) entry which is preliminary data.</text>
</comment>
<evidence type="ECO:0000313" key="9">
    <source>
        <dbReference type="EMBL" id="TWI24043.1"/>
    </source>
</evidence>
<organism evidence="9 10">
    <name type="scientific">Sphingobacterium siyangense</name>
    <dbReference type="NCBI Taxonomy" id="459529"/>
    <lineage>
        <taxon>Bacteria</taxon>
        <taxon>Pseudomonadati</taxon>
        <taxon>Bacteroidota</taxon>
        <taxon>Sphingobacteriia</taxon>
        <taxon>Sphingobacteriales</taxon>
        <taxon>Sphingobacteriaceae</taxon>
        <taxon>Sphingobacterium</taxon>
    </lineage>
</organism>
<dbReference type="InterPro" id="IPR003661">
    <property type="entry name" value="HisK_dim/P_dom"/>
</dbReference>
<keyword evidence="7" id="KW-0812">Transmembrane</keyword>
<dbReference type="InterPro" id="IPR003594">
    <property type="entry name" value="HATPase_dom"/>
</dbReference>
<evidence type="ECO:0000256" key="2">
    <source>
        <dbReference type="ARBA" id="ARBA00012438"/>
    </source>
</evidence>
<keyword evidence="7" id="KW-0472">Membrane</keyword>
<dbReference type="CDD" id="cd00075">
    <property type="entry name" value="HATPase"/>
    <property type="match status" value="1"/>
</dbReference>
<dbReference type="InterPro" id="IPR050351">
    <property type="entry name" value="BphY/WalK/GraS-like"/>
</dbReference>
<evidence type="ECO:0000256" key="3">
    <source>
        <dbReference type="ARBA" id="ARBA00022553"/>
    </source>
</evidence>
<dbReference type="GO" id="GO:0004721">
    <property type="term" value="F:phosphoprotein phosphatase activity"/>
    <property type="evidence" value="ECO:0007669"/>
    <property type="project" value="TreeGrafter"/>
</dbReference>
<keyword evidence="6" id="KW-0902">Two-component regulatory system</keyword>
<evidence type="ECO:0000256" key="5">
    <source>
        <dbReference type="ARBA" id="ARBA00022777"/>
    </source>
</evidence>
<proteinExistence type="predicted"/>
<dbReference type="EC" id="2.7.13.3" evidence="2"/>
<evidence type="ECO:0000256" key="1">
    <source>
        <dbReference type="ARBA" id="ARBA00000085"/>
    </source>
</evidence>
<dbReference type="PANTHER" id="PTHR45453:SF1">
    <property type="entry name" value="PHOSPHATE REGULON SENSOR PROTEIN PHOR"/>
    <property type="match status" value="1"/>
</dbReference>
<dbReference type="GO" id="GO:0016036">
    <property type="term" value="P:cellular response to phosphate starvation"/>
    <property type="evidence" value="ECO:0007669"/>
    <property type="project" value="TreeGrafter"/>
</dbReference>
<sequence length="464" mass="52939">MRRSGVYKWIAICCLVLFLILQYLMIARSYEIKRGELFQKEKKEIKVVYDKHISNDKIFPGGQKLVDSTLMPHLVRLRAYYQDDRNAFNSLKDSIAKTLIMRLRNHPAMDSLFQVIRSEVNLGEGFGYAIVLRDVSVTFDAKTFIPILDFGKDQHIPIGGEFRFIDKDNLVSSIAITANSKMSNRVAFTLYVGNIDTNFSVLRSIFPLLLLSGCCIIGIVWLYLMTYSSWIKQKRMAEMASDFINNVTHEFNTPLTTIRIGLTNLAVKVSKDDKLKMSTTLDTLMRQINRLDRLVNKAIDLSVFNQEEVSLEEHFLAELMDQLEQDLAILVSESATIQILVDQNVKEARVLVNPFMFVTAVNNLVDNGLKYNKERIKHIHIRLSIGARDTVVMTVQDNGIGISHNQLPYIFTKGYRGKQEASLNGLGLGLFFVKEVMRIHRWKIDVKSDSQPGTTFSISIPIIK</sequence>
<dbReference type="PRINTS" id="PR00344">
    <property type="entry name" value="BCTRLSENSOR"/>
</dbReference>
<accession>A0A562MVV7</accession>
<dbReference type="Proteomes" id="UP000315908">
    <property type="component" value="Unassembled WGS sequence"/>
</dbReference>
<feature type="transmembrane region" description="Helical" evidence="7">
    <location>
        <begin position="205"/>
        <end position="226"/>
    </location>
</feature>
<protein>
    <recommendedName>
        <fullName evidence="2">histidine kinase</fullName>
        <ecNumber evidence="2">2.7.13.3</ecNumber>
    </recommendedName>
</protein>
<evidence type="ECO:0000256" key="6">
    <source>
        <dbReference type="ARBA" id="ARBA00023012"/>
    </source>
</evidence>
<dbReference type="CDD" id="cd00082">
    <property type="entry name" value="HisKA"/>
    <property type="match status" value="1"/>
</dbReference>
<dbReference type="Gene3D" id="3.30.565.10">
    <property type="entry name" value="Histidine kinase-like ATPase, C-terminal domain"/>
    <property type="match status" value="1"/>
</dbReference>
<reference evidence="9 10" key="1">
    <citation type="journal article" date="2015" name="Stand. Genomic Sci.">
        <title>Genomic Encyclopedia of Bacterial and Archaeal Type Strains, Phase III: the genomes of soil and plant-associated and newly described type strains.</title>
        <authorList>
            <person name="Whitman W.B."/>
            <person name="Woyke T."/>
            <person name="Klenk H.P."/>
            <person name="Zhou Y."/>
            <person name="Lilburn T.G."/>
            <person name="Beck B.J."/>
            <person name="De Vos P."/>
            <person name="Vandamme P."/>
            <person name="Eisen J.A."/>
            <person name="Garrity G."/>
            <person name="Hugenholtz P."/>
            <person name="Kyrpides N.C."/>
        </authorList>
    </citation>
    <scope>NUCLEOTIDE SEQUENCE [LARGE SCALE GENOMIC DNA]</scope>
    <source>
        <strain evidence="9 10">CGMCC 1.6855</strain>
    </source>
</reference>
<dbReference type="EMBL" id="VLKR01000003">
    <property type="protein sequence ID" value="TWI24043.1"/>
    <property type="molecule type" value="Genomic_DNA"/>
</dbReference>
<keyword evidence="3" id="KW-0597">Phosphoprotein</keyword>
<keyword evidence="4" id="KW-0808">Transferase</keyword>
<dbReference type="SUPFAM" id="SSF47384">
    <property type="entry name" value="Homodimeric domain of signal transducing histidine kinase"/>
    <property type="match status" value="1"/>
</dbReference>
<dbReference type="SMART" id="SM00388">
    <property type="entry name" value="HisKA"/>
    <property type="match status" value="1"/>
</dbReference>
<dbReference type="PANTHER" id="PTHR45453">
    <property type="entry name" value="PHOSPHATE REGULON SENSOR PROTEIN PHOR"/>
    <property type="match status" value="1"/>
</dbReference>
<evidence type="ECO:0000256" key="7">
    <source>
        <dbReference type="SAM" id="Phobius"/>
    </source>
</evidence>
<dbReference type="AlphaFoldDB" id="A0A562MVV7"/>
<evidence type="ECO:0000259" key="8">
    <source>
        <dbReference type="PROSITE" id="PS50109"/>
    </source>
</evidence>
<comment type="catalytic activity">
    <reaction evidence="1">
        <text>ATP + protein L-histidine = ADP + protein N-phospho-L-histidine.</text>
        <dbReference type="EC" id="2.7.13.3"/>
    </reaction>
</comment>